<dbReference type="PANTHER" id="PTHR37953">
    <property type="entry name" value="UPF0127 PROTEIN MJ1496"/>
    <property type="match status" value="1"/>
</dbReference>
<keyword evidence="1" id="KW-0732">Signal</keyword>
<sequence>MRLIAAFIAFACLWAVMPQAHAQSLTPLTVETSSGSHRFMVEIADNNASRAQGLMYRRELAVDRGMLFDFHQEQNVSFWMQNTYVSLDIIFVGTDGVVRRIEEKATPLSERMIDSGTPVQFVLEVPAGTSARLGIKRGSRVKHAIIKG</sequence>
<name>A0ABU4RK60_9HYPH</name>
<dbReference type="Pfam" id="PF02643">
    <property type="entry name" value="DUF192"/>
    <property type="match status" value="1"/>
</dbReference>
<dbReference type="EMBL" id="JAXAFJ010000002">
    <property type="protein sequence ID" value="MDX6805222.1"/>
    <property type="molecule type" value="Genomic_DNA"/>
</dbReference>
<evidence type="ECO:0000313" key="2">
    <source>
        <dbReference type="EMBL" id="MDX6805222.1"/>
    </source>
</evidence>
<feature type="chain" id="PRO_5046747071" evidence="1">
    <location>
        <begin position="23"/>
        <end position="148"/>
    </location>
</feature>
<keyword evidence="3" id="KW-1185">Reference proteome</keyword>
<accession>A0ABU4RK60</accession>
<dbReference type="InterPro" id="IPR003795">
    <property type="entry name" value="DUF192"/>
</dbReference>
<gene>
    <name evidence="2" type="ORF">SCD90_04015</name>
</gene>
<evidence type="ECO:0000256" key="1">
    <source>
        <dbReference type="SAM" id="SignalP"/>
    </source>
</evidence>
<protein>
    <submittedName>
        <fullName evidence="2">DUF192 domain-containing protein</fullName>
    </submittedName>
</protein>
<reference evidence="2 3" key="1">
    <citation type="submission" date="2023-11" db="EMBL/GenBank/DDBJ databases">
        <authorList>
            <person name="Bao R."/>
        </authorList>
    </citation>
    <scope>NUCLEOTIDE SEQUENCE [LARGE SCALE GENOMIC DNA]</scope>
    <source>
        <strain evidence="2 3">PJ23</strain>
    </source>
</reference>
<proteinExistence type="predicted"/>
<feature type="signal peptide" evidence="1">
    <location>
        <begin position="1"/>
        <end position="22"/>
    </location>
</feature>
<organism evidence="2 3">
    <name type="scientific">Terrihabitans rhizophilus</name>
    <dbReference type="NCBI Taxonomy" id="3092662"/>
    <lineage>
        <taxon>Bacteria</taxon>
        <taxon>Pseudomonadati</taxon>
        <taxon>Pseudomonadota</taxon>
        <taxon>Alphaproteobacteria</taxon>
        <taxon>Hyphomicrobiales</taxon>
        <taxon>Terrihabitans</taxon>
    </lineage>
</organism>
<dbReference type="RefSeq" id="WP_319843347.1">
    <property type="nucleotide sequence ID" value="NZ_JAXAFJ010000002.1"/>
</dbReference>
<evidence type="ECO:0000313" key="3">
    <source>
        <dbReference type="Proteomes" id="UP001274321"/>
    </source>
</evidence>
<dbReference type="InterPro" id="IPR038695">
    <property type="entry name" value="Saro_0823-like_sf"/>
</dbReference>
<dbReference type="PANTHER" id="PTHR37953:SF1">
    <property type="entry name" value="UPF0127 PROTEIN MJ1496"/>
    <property type="match status" value="1"/>
</dbReference>
<dbReference type="Proteomes" id="UP001274321">
    <property type="component" value="Unassembled WGS sequence"/>
</dbReference>
<dbReference type="Gene3D" id="2.60.120.1140">
    <property type="entry name" value="Protein of unknown function DUF192"/>
    <property type="match status" value="1"/>
</dbReference>
<comment type="caution">
    <text evidence="2">The sequence shown here is derived from an EMBL/GenBank/DDBJ whole genome shotgun (WGS) entry which is preliminary data.</text>
</comment>